<proteinExistence type="predicted"/>
<name>A0A2C9KLS3_BIOGL</name>
<dbReference type="KEGG" id="bgt:106062613"/>
<dbReference type="InterPro" id="IPR052580">
    <property type="entry name" value="Lipid_Hydrolase"/>
</dbReference>
<reference evidence="2" key="1">
    <citation type="submission" date="2020-05" db="UniProtKB">
        <authorList>
            <consortium name="EnsemblMetazoa"/>
        </authorList>
    </citation>
    <scope>IDENTIFICATION</scope>
    <source>
        <strain evidence="2">BB02</strain>
    </source>
</reference>
<dbReference type="EnsemblMetazoa" id="BGLB021172-RA">
    <property type="protein sequence ID" value="BGLB021172-PA"/>
    <property type="gene ID" value="BGLB021172"/>
</dbReference>
<gene>
    <name evidence="2" type="primary">106062613</name>
</gene>
<accession>A0A2C9KLS3</accession>
<dbReference type="PANTHER" id="PTHR46394">
    <property type="entry name" value="ANNEXIN"/>
    <property type="match status" value="1"/>
</dbReference>
<evidence type="ECO:0000313" key="3">
    <source>
        <dbReference type="Proteomes" id="UP000076420"/>
    </source>
</evidence>
<dbReference type="VEuPathDB" id="VectorBase:BGLB021172"/>
<evidence type="ECO:0000313" key="2">
    <source>
        <dbReference type="EnsemblMetazoa" id="BGLB021172-PA"/>
    </source>
</evidence>
<protein>
    <submittedName>
        <fullName evidence="2">Uncharacterized protein</fullName>
    </submittedName>
</protein>
<feature type="compositionally biased region" description="Polar residues" evidence="1">
    <location>
        <begin position="77"/>
        <end position="88"/>
    </location>
</feature>
<feature type="region of interest" description="Disordered" evidence="1">
    <location>
        <begin position="74"/>
        <end position="109"/>
    </location>
</feature>
<evidence type="ECO:0000256" key="1">
    <source>
        <dbReference type="SAM" id="MobiDB-lite"/>
    </source>
</evidence>
<sequence>MQFSSTLLNTILVNSTSIFVKQSDASRTVGINTGYIDTLDFVLEDADVEFVIQRGYEATKNFLKYYVTQKKADKRLNSQVPRTESSNTEELDKHSNSGHVHLAEISTDL</sequence>
<dbReference type="VEuPathDB" id="VectorBase:BGLAX_034415"/>
<dbReference type="AlphaFoldDB" id="A0A2C9KLS3"/>
<dbReference type="PANTHER" id="PTHR46394:SF1">
    <property type="entry name" value="PNPLA DOMAIN-CONTAINING PROTEIN"/>
    <property type="match status" value="1"/>
</dbReference>
<dbReference type="STRING" id="6526.A0A2C9KLS3"/>
<organism evidence="2 3">
    <name type="scientific">Biomphalaria glabrata</name>
    <name type="common">Bloodfluke planorb</name>
    <name type="synonym">Freshwater snail</name>
    <dbReference type="NCBI Taxonomy" id="6526"/>
    <lineage>
        <taxon>Eukaryota</taxon>
        <taxon>Metazoa</taxon>
        <taxon>Spiralia</taxon>
        <taxon>Lophotrochozoa</taxon>
        <taxon>Mollusca</taxon>
        <taxon>Gastropoda</taxon>
        <taxon>Heterobranchia</taxon>
        <taxon>Euthyneura</taxon>
        <taxon>Panpulmonata</taxon>
        <taxon>Hygrophila</taxon>
        <taxon>Lymnaeoidea</taxon>
        <taxon>Planorbidae</taxon>
        <taxon>Biomphalaria</taxon>
    </lineage>
</organism>
<dbReference type="Proteomes" id="UP000076420">
    <property type="component" value="Unassembled WGS sequence"/>
</dbReference>